<keyword evidence="1" id="KW-0812">Transmembrane</keyword>
<dbReference type="Proteomes" id="UP000838756">
    <property type="component" value="Unassembled WGS sequence"/>
</dbReference>
<evidence type="ECO:0000313" key="2">
    <source>
        <dbReference type="EMBL" id="CAH2210183.1"/>
    </source>
</evidence>
<organism evidence="2 3">
    <name type="scientific">Pararge aegeria aegeria</name>
    <dbReference type="NCBI Taxonomy" id="348720"/>
    <lineage>
        <taxon>Eukaryota</taxon>
        <taxon>Metazoa</taxon>
        <taxon>Ecdysozoa</taxon>
        <taxon>Arthropoda</taxon>
        <taxon>Hexapoda</taxon>
        <taxon>Insecta</taxon>
        <taxon>Pterygota</taxon>
        <taxon>Neoptera</taxon>
        <taxon>Endopterygota</taxon>
        <taxon>Lepidoptera</taxon>
        <taxon>Glossata</taxon>
        <taxon>Ditrysia</taxon>
        <taxon>Papilionoidea</taxon>
        <taxon>Nymphalidae</taxon>
        <taxon>Satyrinae</taxon>
        <taxon>Satyrini</taxon>
        <taxon>Parargina</taxon>
        <taxon>Pararge</taxon>
    </lineage>
</organism>
<keyword evidence="1" id="KW-0472">Membrane</keyword>
<gene>
    <name evidence="2" type="primary">jg10302</name>
    <name evidence="2" type="ORF">PAEG_LOCUS2095</name>
</gene>
<evidence type="ECO:0000313" key="3">
    <source>
        <dbReference type="Proteomes" id="UP000838756"/>
    </source>
</evidence>
<dbReference type="EMBL" id="CAKXAJ010006846">
    <property type="protein sequence ID" value="CAH2210183.1"/>
    <property type="molecule type" value="Genomic_DNA"/>
</dbReference>
<proteinExistence type="predicted"/>
<reference evidence="2" key="1">
    <citation type="submission" date="2022-03" db="EMBL/GenBank/DDBJ databases">
        <authorList>
            <person name="Lindestad O."/>
        </authorList>
    </citation>
    <scope>NUCLEOTIDE SEQUENCE</scope>
</reference>
<name>A0A8S4QG76_9NEOP</name>
<protein>
    <submittedName>
        <fullName evidence="2">Jg10302 protein</fullName>
    </submittedName>
</protein>
<keyword evidence="1" id="KW-1133">Transmembrane helix</keyword>
<accession>A0A8S4QG76</accession>
<keyword evidence="3" id="KW-1185">Reference proteome</keyword>
<sequence>RRDKCPAVGRMCDADAADVMSQVRRVGVMVRAAVLLLAVALCRAASLDSELGVGKSINIFMR</sequence>
<feature type="transmembrane region" description="Helical" evidence="1">
    <location>
        <begin position="28"/>
        <end position="46"/>
    </location>
</feature>
<comment type="caution">
    <text evidence="2">The sequence shown here is derived from an EMBL/GenBank/DDBJ whole genome shotgun (WGS) entry which is preliminary data.</text>
</comment>
<feature type="non-terminal residue" evidence="2">
    <location>
        <position position="1"/>
    </location>
</feature>
<dbReference type="AlphaFoldDB" id="A0A8S4QG76"/>
<evidence type="ECO:0000256" key="1">
    <source>
        <dbReference type="SAM" id="Phobius"/>
    </source>
</evidence>